<sequence>MKLFSKNIIKHPLFQKSIIYTITDAINKAIPFLLLPFLTHYLSPADYGVVSNYNVYISILLIFIGLNLNGAMAANFYHYSKEEIAEYISSIFIVIFCATIIVGIIMAATAGYVSSLTSIAPFFLFIGVLVAASQGGTAINLDLWRLEERPLAFGGYQITQSVINICLTVFFLASMRMGADGRIGAMIITSVLFFIVSMFVLFKRGYLKFKINKKYIRDALAFGLPMIPHTLGIWIRTGIDRIYITKFCGVAEAGLYSTGFQFGLLLSFLVMAFHNAYVPYVYKLLASNQPEQKGKLVKFTYIYMVAVLVLALIFSFVSYFIVYHFLSVRYLESAKYIGWAMFTQAFQGMYLIVGIYIFYSKKTAKLAIVTSSLSILQLILSYVLVKYIGPIGAAYSSFIVCVVNFIVVWYLSIHVYAMPWFNFNKTKA</sequence>
<evidence type="ECO:0000256" key="3">
    <source>
        <dbReference type="ARBA" id="ARBA00022692"/>
    </source>
</evidence>
<dbReference type="PANTHER" id="PTHR30250:SF11">
    <property type="entry name" value="O-ANTIGEN TRANSPORTER-RELATED"/>
    <property type="match status" value="1"/>
</dbReference>
<dbReference type="PANTHER" id="PTHR30250">
    <property type="entry name" value="PST FAMILY PREDICTED COLANIC ACID TRANSPORTER"/>
    <property type="match status" value="1"/>
</dbReference>
<protein>
    <submittedName>
        <fullName evidence="7">Membrane protein involved in the export of O-antigen and teichoic acid</fullName>
    </submittedName>
</protein>
<feature type="transmembrane region" description="Helical" evidence="6">
    <location>
        <begin position="119"/>
        <end position="139"/>
    </location>
</feature>
<name>A0A1G7UET5_CHIFI</name>
<evidence type="ECO:0000256" key="1">
    <source>
        <dbReference type="ARBA" id="ARBA00004651"/>
    </source>
</evidence>
<dbReference type="OrthoDB" id="1495589at2"/>
<dbReference type="Proteomes" id="UP000199045">
    <property type="component" value="Unassembled WGS sequence"/>
</dbReference>
<feature type="transmembrane region" description="Helical" evidence="6">
    <location>
        <begin position="255"/>
        <end position="278"/>
    </location>
</feature>
<feature type="transmembrane region" description="Helical" evidence="6">
    <location>
        <begin position="366"/>
        <end position="388"/>
    </location>
</feature>
<dbReference type="EMBL" id="FNBN01000004">
    <property type="protein sequence ID" value="SDG45290.1"/>
    <property type="molecule type" value="Genomic_DNA"/>
</dbReference>
<dbReference type="InterPro" id="IPR050833">
    <property type="entry name" value="Poly_Biosynth_Transport"/>
</dbReference>
<accession>A0A1G7UET5</accession>
<evidence type="ECO:0000256" key="5">
    <source>
        <dbReference type="ARBA" id="ARBA00023136"/>
    </source>
</evidence>
<keyword evidence="5 6" id="KW-0472">Membrane</keyword>
<keyword evidence="4 6" id="KW-1133">Transmembrane helix</keyword>
<feature type="transmembrane region" description="Helical" evidence="6">
    <location>
        <begin position="55"/>
        <end position="79"/>
    </location>
</feature>
<gene>
    <name evidence="7" type="ORF">SAMN04488121_104323</name>
</gene>
<dbReference type="GO" id="GO:0005886">
    <property type="term" value="C:plasma membrane"/>
    <property type="evidence" value="ECO:0007669"/>
    <property type="project" value="UniProtKB-SubCell"/>
</dbReference>
<feature type="transmembrane region" description="Helical" evidence="6">
    <location>
        <begin position="151"/>
        <end position="171"/>
    </location>
</feature>
<feature type="transmembrane region" description="Helical" evidence="6">
    <location>
        <begin position="183"/>
        <end position="203"/>
    </location>
</feature>
<feature type="transmembrane region" description="Helical" evidence="6">
    <location>
        <begin position="394"/>
        <end position="417"/>
    </location>
</feature>
<feature type="transmembrane region" description="Helical" evidence="6">
    <location>
        <begin position="299"/>
        <end position="325"/>
    </location>
</feature>
<feature type="transmembrane region" description="Helical" evidence="6">
    <location>
        <begin position="215"/>
        <end position="235"/>
    </location>
</feature>
<dbReference type="AlphaFoldDB" id="A0A1G7UET5"/>
<evidence type="ECO:0000256" key="6">
    <source>
        <dbReference type="SAM" id="Phobius"/>
    </source>
</evidence>
<dbReference type="InterPro" id="IPR002797">
    <property type="entry name" value="Polysacc_synth"/>
</dbReference>
<keyword evidence="3 6" id="KW-0812">Transmembrane</keyword>
<evidence type="ECO:0000256" key="4">
    <source>
        <dbReference type="ARBA" id="ARBA00022989"/>
    </source>
</evidence>
<evidence type="ECO:0000313" key="7">
    <source>
        <dbReference type="EMBL" id="SDG45290.1"/>
    </source>
</evidence>
<dbReference type="Pfam" id="PF01943">
    <property type="entry name" value="Polysacc_synt"/>
    <property type="match status" value="1"/>
</dbReference>
<dbReference type="STRING" id="104663.SAMN04488121_104323"/>
<evidence type="ECO:0000256" key="2">
    <source>
        <dbReference type="ARBA" id="ARBA00022475"/>
    </source>
</evidence>
<keyword evidence="2" id="KW-1003">Cell membrane</keyword>
<feature type="transmembrane region" description="Helical" evidence="6">
    <location>
        <begin position="337"/>
        <end position="359"/>
    </location>
</feature>
<reference evidence="7 8" key="1">
    <citation type="submission" date="2016-10" db="EMBL/GenBank/DDBJ databases">
        <authorList>
            <person name="de Groot N.N."/>
        </authorList>
    </citation>
    <scope>NUCLEOTIDE SEQUENCE [LARGE SCALE GENOMIC DNA]</scope>
    <source>
        <strain evidence="7 8">DSM 527</strain>
    </source>
</reference>
<organism evidence="7 8">
    <name type="scientific">Chitinophaga filiformis</name>
    <name type="common">Myxococcus filiformis</name>
    <name type="synonym">Flexibacter filiformis</name>
    <dbReference type="NCBI Taxonomy" id="104663"/>
    <lineage>
        <taxon>Bacteria</taxon>
        <taxon>Pseudomonadati</taxon>
        <taxon>Bacteroidota</taxon>
        <taxon>Chitinophagia</taxon>
        <taxon>Chitinophagales</taxon>
        <taxon>Chitinophagaceae</taxon>
        <taxon>Chitinophaga</taxon>
    </lineage>
</organism>
<evidence type="ECO:0000313" key="8">
    <source>
        <dbReference type="Proteomes" id="UP000199045"/>
    </source>
</evidence>
<dbReference type="RefSeq" id="WP_089834494.1">
    <property type="nucleotide sequence ID" value="NZ_FNBN01000004.1"/>
</dbReference>
<proteinExistence type="predicted"/>
<feature type="transmembrane region" description="Helical" evidence="6">
    <location>
        <begin position="91"/>
        <end position="113"/>
    </location>
</feature>
<comment type="subcellular location">
    <subcellularLocation>
        <location evidence="1">Cell membrane</location>
        <topology evidence="1">Multi-pass membrane protein</topology>
    </subcellularLocation>
</comment>